<reference evidence="1" key="2">
    <citation type="submission" date="2020-07" db="EMBL/GenBank/DDBJ databases">
        <authorList>
            <person name="Vera ALvarez R."/>
            <person name="Arias-Moreno D.M."/>
            <person name="Jimenez-Jacinto V."/>
            <person name="Jimenez-Bremont J.F."/>
            <person name="Swaminathan K."/>
            <person name="Moose S.P."/>
            <person name="Guerrero-Gonzalez M.L."/>
            <person name="Marino-Ramirez L."/>
            <person name="Landsman D."/>
            <person name="Rodriguez-Kessler M."/>
            <person name="Delgado-Sanchez P."/>
        </authorList>
    </citation>
    <scope>NUCLEOTIDE SEQUENCE</scope>
    <source>
        <tissue evidence="1">Cladode</tissue>
    </source>
</reference>
<evidence type="ECO:0000313" key="1">
    <source>
        <dbReference type="EMBL" id="MBA4669732.1"/>
    </source>
</evidence>
<protein>
    <submittedName>
        <fullName evidence="1">Uncharacterized protein</fullName>
    </submittedName>
</protein>
<name>A0A7C9AJ30_OPUST</name>
<sequence length="107" mass="11673">MFSAQLRRKTKIAFAVVGILTSPIHLGLELVPVASTMTSSQSLATTHHLCQFLRNSSWRCLKWISCLAYGLGMSLSKPTPSLHVEVTIATILLTTTPLQKHGGEIPM</sequence>
<reference evidence="1" key="1">
    <citation type="journal article" date="2013" name="J. Plant Res.">
        <title>Effect of fungi and light on seed germination of three Opuntia species from semiarid lands of central Mexico.</title>
        <authorList>
            <person name="Delgado-Sanchez P."/>
            <person name="Jimenez-Bremont J.F."/>
            <person name="Guerrero-Gonzalez Mde L."/>
            <person name="Flores J."/>
        </authorList>
    </citation>
    <scope>NUCLEOTIDE SEQUENCE</scope>
    <source>
        <tissue evidence="1">Cladode</tissue>
    </source>
</reference>
<dbReference type="EMBL" id="GISG01244804">
    <property type="protein sequence ID" value="MBA4669732.1"/>
    <property type="molecule type" value="Transcribed_RNA"/>
</dbReference>
<accession>A0A7C9AJ30</accession>
<dbReference type="AlphaFoldDB" id="A0A7C9AJ30"/>
<dbReference type="EMBL" id="GISG01244805">
    <property type="protein sequence ID" value="MBA4669733.1"/>
    <property type="molecule type" value="Transcribed_RNA"/>
</dbReference>
<proteinExistence type="predicted"/>
<organism evidence="1">
    <name type="scientific">Opuntia streptacantha</name>
    <name type="common">Prickly pear cactus</name>
    <name type="synonym">Opuntia cardona</name>
    <dbReference type="NCBI Taxonomy" id="393608"/>
    <lineage>
        <taxon>Eukaryota</taxon>
        <taxon>Viridiplantae</taxon>
        <taxon>Streptophyta</taxon>
        <taxon>Embryophyta</taxon>
        <taxon>Tracheophyta</taxon>
        <taxon>Spermatophyta</taxon>
        <taxon>Magnoliopsida</taxon>
        <taxon>eudicotyledons</taxon>
        <taxon>Gunneridae</taxon>
        <taxon>Pentapetalae</taxon>
        <taxon>Caryophyllales</taxon>
        <taxon>Cactineae</taxon>
        <taxon>Cactaceae</taxon>
        <taxon>Opuntioideae</taxon>
        <taxon>Opuntia</taxon>
    </lineage>
</organism>